<keyword evidence="1" id="KW-0560">Oxidoreductase</keyword>
<dbReference type="Gene3D" id="3.50.50.60">
    <property type="entry name" value="FAD/NAD(P)-binding domain"/>
    <property type="match status" value="1"/>
</dbReference>
<accession>A0A0C1Y7F9</accession>
<dbReference type="InterPro" id="IPR006076">
    <property type="entry name" value="FAD-dep_OxRdtase"/>
</dbReference>
<dbReference type="InterPro" id="IPR036188">
    <property type="entry name" value="FAD/NAD-bd_sf"/>
</dbReference>
<dbReference type="GO" id="GO:0016491">
    <property type="term" value="F:oxidoreductase activity"/>
    <property type="evidence" value="ECO:0007669"/>
    <property type="project" value="UniProtKB-KW"/>
</dbReference>
<dbReference type="GO" id="GO:0005737">
    <property type="term" value="C:cytoplasm"/>
    <property type="evidence" value="ECO:0007669"/>
    <property type="project" value="TreeGrafter"/>
</dbReference>
<reference evidence="3" key="1">
    <citation type="submission" date="2014-11" db="EMBL/GenBank/DDBJ databases">
        <authorList>
            <person name="Malar M.C."/>
            <person name="Sen D."/>
            <person name="Tripathy S."/>
        </authorList>
    </citation>
    <scope>NUCLEOTIDE SEQUENCE</scope>
    <source>
        <strain evidence="3">BDU141951</strain>
    </source>
</reference>
<evidence type="ECO:0000259" key="2">
    <source>
        <dbReference type="Pfam" id="PF01266"/>
    </source>
</evidence>
<name>A0A0C1Y7F9_9CYAN</name>
<proteinExistence type="predicted"/>
<dbReference type="SUPFAM" id="SSF51905">
    <property type="entry name" value="FAD/NAD(P)-binding domain"/>
    <property type="match status" value="1"/>
</dbReference>
<dbReference type="Gene3D" id="3.30.9.10">
    <property type="entry name" value="D-Amino Acid Oxidase, subunit A, domain 2"/>
    <property type="match status" value="1"/>
</dbReference>
<dbReference type="PANTHER" id="PTHR13847:SF287">
    <property type="entry name" value="FAD-DEPENDENT OXIDOREDUCTASE DOMAIN-CONTAINING PROTEIN 1"/>
    <property type="match status" value="1"/>
</dbReference>
<dbReference type="EMBL" id="JTHE02000003">
    <property type="protein sequence ID" value="NEV68262.1"/>
    <property type="molecule type" value="Genomic_DNA"/>
</dbReference>
<comment type="caution">
    <text evidence="3">The sequence shown here is derived from an EMBL/GenBank/DDBJ whole genome shotgun (WGS) entry which is preliminary data.</text>
</comment>
<evidence type="ECO:0000313" key="3">
    <source>
        <dbReference type="EMBL" id="NEV68262.1"/>
    </source>
</evidence>
<gene>
    <name evidence="3" type="ORF">QQ91_014200</name>
</gene>
<feature type="domain" description="FAD dependent oxidoreductase" evidence="2">
    <location>
        <begin position="5"/>
        <end position="372"/>
    </location>
</feature>
<evidence type="ECO:0000256" key="1">
    <source>
        <dbReference type="ARBA" id="ARBA00023002"/>
    </source>
</evidence>
<dbReference type="Pfam" id="PF01266">
    <property type="entry name" value="DAO"/>
    <property type="match status" value="1"/>
</dbReference>
<dbReference type="AlphaFoldDB" id="A0A0C1Y7F9"/>
<reference evidence="3" key="2">
    <citation type="journal article" date="2015" name="Genome Announc.">
        <title>Draft Genome Sequence of Filamentous Marine Cyanobacterium Lyngbya confervoides Strain BDU141951.</title>
        <authorList>
            <person name="Chandrababunaidu M.M."/>
            <person name="Sen D."/>
            <person name="Tripathy S."/>
        </authorList>
    </citation>
    <scope>NUCLEOTIDE SEQUENCE</scope>
    <source>
        <strain evidence="3">BDU141951</strain>
    </source>
</reference>
<reference evidence="3" key="3">
    <citation type="submission" date="2020-02" db="EMBL/GenBank/DDBJ databases">
        <authorList>
            <person name="Sarangi A.N."/>
            <person name="Ghosh S."/>
            <person name="Mukherjee M."/>
            <person name="Tripathy S."/>
        </authorList>
    </citation>
    <scope>NUCLEOTIDE SEQUENCE</scope>
    <source>
        <strain evidence="3">BDU141951</strain>
    </source>
</reference>
<sequence>MPTFDWIVVGNGLTGAALSYELAKQGAAVLLLERSPSPESATRYTYGGVPHWSGDTAMLRQLYRESRARYTALSDETGVPHHYRELDLLLTVEPGQDPQALAQRYAAVETPPVPITAAEAQEREPYLNAAAIAGALTVRHGHVDPAALVKAYNHGLQNLGGQIIIATVTGLVRMGDRITGVTTPTQAYAAGNVAVAAGGLTRELIKTAGVKVPVYFSHAELVETPPLDWELRSLIMPADLTRSAIEAEATDDDTHDLWDKPNHEIRPPMLDSGCVQFPDGRLRIGQISRINTALEPALDATRGEQRIRQGIEPLIPALEKVPGQWHACRVAFSEDGLPLAGAIPGLSGGYVFSGFTSPFGLVPAMAEHFARWVSDGDSNILQATRPDRFTISPT</sequence>
<organism evidence="3">
    <name type="scientific">Lyngbya confervoides BDU141951</name>
    <dbReference type="NCBI Taxonomy" id="1574623"/>
    <lineage>
        <taxon>Bacteria</taxon>
        <taxon>Bacillati</taxon>
        <taxon>Cyanobacteriota</taxon>
        <taxon>Cyanophyceae</taxon>
        <taxon>Oscillatoriophycideae</taxon>
        <taxon>Oscillatoriales</taxon>
        <taxon>Microcoleaceae</taxon>
        <taxon>Lyngbya</taxon>
    </lineage>
</organism>
<dbReference type="PANTHER" id="PTHR13847">
    <property type="entry name" value="SARCOSINE DEHYDROGENASE-RELATED"/>
    <property type="match status" value="1"/>
</dbReference>
<protein>
    <submittedName>
        <fullName evidence="3">FAD-binding oxidoreductase</fullName>
    </submittedName>
</protein>